<dbReference type="STRING" id="3821.A0A151S5N6"/>
<keyword evidence="2" id="KW-1185">Reference proteome</keyword>
<dbReference type="AlphaFoldDB" id="A0A151S5N6"/>
<dbReference type="PANTHER" id="PTHR33710:SF71">
    <property type="entry name" value="ENDONUCLEASE_EXONUCLEASE_PHOSPHATASE DOMAIN-CONTAINING PROTEIN"/>
    <property type="match status" value="1"/>
</dbReference>
<dbReference type="OMA" id="DEHYSIN"/>
<dbReference type="InterPro" id="IPR036691">
    <property type="entry name" value="Endo/exonu/phosph_ase_sf"/>
</dbReference>
<sequence>MMEDCSLLDLGAKGLKFTWYRRQLGSVIAKRLDRAMCDIPWQLTFPEAFVENLCRVYSDHCPILVRRNGRCSRWTDRPFRFQAAWATHRDFEPLVSNVWRRNSLSAIKKEAIRFNKEVFGNIFARKREIQARLKGVQLALEHQNLESLTRFEKELQVELNEVELQEEFLWFQKSRERWVRFGDRNTKFFHAQTLSRRQRNKVRGLFFPDGTWHTEPEALKVEAVRFFTHLFSEESGSSFTDMVGGSPRQLNEAAIAALTTLVSRDEVRKAIMSMGSFKSPGPDGFLPFFYKNYWPIVGEELWKTVRDAFQVGFSDPALLETQIVLIPKVEAPTALKEFRPISLCNVA</sequence>
<dbReference type="Gene3D" id="3.60.10.10">
    <property type="entry name" value="Endonuclease/exonuclease/phosphatase"/>
    <property type="match status" value="1"/>
</dbReference>
<gene>
    <name evidence="1" type="ORF">KK1_028124</name>
</gene>
<accession>A0A151S5N6</accession>
<dbReference type="SUPFAM" id="SSF56219">
    <property type="entry name" value="DNase I-like"/>
    <property type="match status" value="1"/>
</dbReference>
<dbReference type="Gramene" id="C.cajan_27495.t">
    <property type="protein sequence ID" value="C.cajan_27495.t"/>
    <property type="gene ID" value="C.cajan_27495"/>
</dbReference>
<dbReference type="EMBL" id="KQ483461">
    <property type="protein sequence ID" value="KYP50140.1"/>
    <property type="molecule type" value="Genomic_DNA"/>
</dbReference>
<organism evidence="1 2">
    <name type="scientific">Cajanus cajan</name>
    <name type="common">Pigeon pea</name>
    <name type="synonym">Cajanus indicus</name>
    <dbReference type="NCBI Taxonomy" id="3821"/>
    <lineage>
        <taxon>Eukaryota</taxon>
        <taxon>Viridiplantae</taxon>
        <taxon>Streptophyta</taxon>
        <taxon>Embryophyta</taxon>
        <taxon>Tracheophyta</taxon>
        <taxon>Spermatophyta</taxon>
        <taxon>Magnoliopsida</taxon>
        <taxon>eudicotyledons</taxon>
        <taxon>Gunneridae</taxon>
        <taxon>Pentapetalae</taxon>
        <taxon>rosids</taxon>
        <taxon>fabids</taxon>
        <taxon>Fabales</taxon>
        <taxon>Fabaceae</taxon>
        <taxon>Papilionoideae</taxon>
        <taxon>50 kb inversion clade</taxon>
        <taxon>NPAAA clade</taxon>
        <taxon>indigoferoid/millettioid clade</taxon>
        <taxon>Phaseoleae</taxon>
        <taxon>Cajanus</taxon>
    </lineage>
</organism>
<evidence type="ECO:0000313" key="2">
    <source>
        <dbReference type="Proteomes" id="UP000075243"/>
    </source>
</evidence>
<dbReference type="Proteomes" id="UP000075243">
    <property type="component" value="Unassembled WGS sequence"/>
</dbReference>
<dbReference type="PANTHER" id="PTHR33710">
    <property type="entry name" value="BNAC02G09200D PROTEIN"/>
    <property type="match status" value="1"/>
</dbReference>
<protein>
    <submittedName>
        <fullName evidence="1">Transposon TX1 uncharacterized</fullName>
    </submittedName>
</protein>
<name>A0A151S5N6_CAJCA</name>
<reference evidence="1" key="1">
    <citation type="journal article" date="2012" name="Nat. Biotechnol.">
        <title>Draft genome sequence of pigeonpea (Cajanus cajan), an orphan legume crop of resource-poor farmers.</title>
        <authorList>
            <person name="Varshney R.K."/>
            <person name="Chen W."/>
            <person name="Li Y."/>
            <person name="Bharti A.K."/>
            <person name="Saxena R.K."/>
            <person name="Schlueter J.A."/>
            <person name="Donoghue M.T."/>
            <person name="Azam S."/>
            <person name="Fan G."/>
            <person name="Whaley A.M."/>
            <person name="Farmer A.D."/>
            <person name="Sheridan J."/>
            <person name="Iwata A."/>
            <person name="Tuteja R."/>
            <person name="Penmetsa R.V."/>
            <person name="Wu W."/>
            <person name="Upadhyaya H.D."/>
            <person name="Yang S.P."/>
            <person name="Shah T."/>
            <person name="Saxena K.B."/>
            <person name="Michael T."/>
            <person name="McCombie W.R."/>
            <person name="Yang B."/>
            <person name="Zhang G."/>
            <person name="Yang H."/>
            <person name="Wang J."/>
            <person name="Spillane C."/>
            <person name="Cook D.R."/>
            <person name="May G.D."/>
            <person name="Xu X."/>
            <person name="Jackson S.A."/>
        </authorList>
    </citation>
    <scope>NUCLEOTIDE SEQUENCE [LARGE SCALE GENOMIC DNA]</scope>
</reference>
<proteinExistence type="predicted"/>
<evidence type="ECO:0000313" key="1">
    <source>
        <dbReference type="EMBL" id="KYP50140.1"/>
    </source>
</evidence>